<comment type="caution">
    <text evidence="6">The sequence shown here is derived from an EMBL/GenBank/DDBJ whole genome shotgun (WGS) entry which is preliminary data.</text>
</comment>
<feature type="transmembrane region" description="Helical" evidence="5">
    <location>
        <begin position="32"/>
        <end position="50"/>
    </location>
</feature>
<accession>A0A919IV51</accession>
<dbReference type="Gene3D" id="2.40.10.10">
    <property type="entry name" value="Trypsin-like serine proteases"/>
    <property type="match status" value="2"/>
</dbReference>
<keyword evidence="5" id="KW-1133">Transmembrane helix</keyword>
<feature type="region of interest" description="Disordered" evidence="4">
    <location>
        <begin position="1"/>
        <end position="23"/>
    </location>
</feature>
<evidence type="ECO:0000313" key="6">
    <source>
        <dbReference type="EMBL" id="GIE09596.1"/>
    </source>
</evidence>
<protein>
    <recommendedName>
        <fullName evidence="8">Trypsin-like serine protease</fullName>
    </recommendedName>
</protein>
<reference evidence="6" key="1">
    <citation type="submission" date="2021-01" db="EMBL/GenBank/DDBJ databases">
        <title>Whole genome shotgun sequence of Actinoplanes ferrugineus NBRC 15555.</title>
        <authorList>
            <person name="Komaki H."/>
            <person name="Tamura T."/>
        </authorList>
    </citation>
    <scope>NUCLEOTIDE SEQUENCE</scope>
    <source>
        <strain evidence="6">NBRC 15555</strain>
    </source>
</reference>
<evidence type="ECO:0000256" key="5">
    <source>
        <dbReference type="SAM" id="Phobius"/>
    </source>
</evidence>
<sequence length="281" mass="28107">MITVRGDGPPAPPPEPPRRRWTMPGPAARRRLLIGLLAVWAVAITALVLFRGDRETTAAPAQPRPSVSSDAPLTVAEVYQTVLPSVVRITSTGKAGGNSMTESATGTGVIANANGTVLTAAHVIDGAVAIKITYADGTTSAAEVASKNDAQDIATLAPAQLPETLVPATLGGGLRVGDEVVAIGNPLGLNFSTSDGVVSGLDRTMARERGGTISGLVQFDAAVNPGSSGGPLVNDRGQVSGIVVALANPTEAGTFIGIGFAVPIGAALGATGEGNGRTPPL</sequence>
<keyword evidence="2" id="KW-0645">Protease</keyword>
<dbReference type="InterPro" id="IPR009003">
    <property type="entry name" value="Peptidase_S1_PA"/>
</dbReference>
<dbReference type="Pfam" id="PF13365">
    <property type="entry name" value="Trypsin_2"/>
    <property type="match status" value="1"/>
</dbReference>
<dbReference type="Proteomes" id="UP000598174">
    <property type="component" value="Unassembled WGS sequence"/>
</dbReference>
<dbReference type="SUPFAM" id="SSF50494">
    <property type="entry name" value="Trypsin-like serine proteases"/>
    <property type="match status" value="1"/>
</dbReference>
<evidence type="ECO:0008006" key="8">
    <source>
        <dbReference type="Google" id="ProtNLM"/>
    </source>
</evidence>
<dbReference type="GO" id="GO:0004252">
    <property type="term" value="F:serine-type endopeptidase activity"/>
    <property type="evidence" value="ECO:0007669"/>
    <property type="project" value="InterPro"/>
</dbReference>
<name>A0A919IV51_9ACTN</name>
<gene>
    <name evidence="6" type="ORF">Afe05nite_14360</name>
</gene>
<dbReference type="PANTHER" id="PTHR43343:SF3">
    <property type="entry name" value="PROTEASE DO-LIKE 8, CHLOROPLASTIC"/>
    <property type="match status" value="1"/>
</dbReference>
<dbReference type="AlphaFoldDB" id="A0A919IV51"/>
<keyword evidence="3" id="KW-0378">Hydrolase</keyword>
<evidence type="ECO:0000313" key="7">
    <source>
        <dbReference type="Proteomes" id="UP000598174"/>
    </source>
</evidence>
<evidence type="ECO:0000256" key="4">
    <source>
        <dbReference type="SAM" id="MobiDB-lite"/>
    </source>
</evidence>
<dbReference type="GO" id="GO:0006508">
    <property type="term" value="P:proteolysis"/>
    <property type="evidence" value="ECO:0007669"/>
    <property type="project" value="UniProtKB-KW"/>
</dbReference>
<organism evidence="6 7">
    <name type="scientific">Paractinoplanes ferrugineus</name>
    <dbReference type="NCBI Taxonomy" id="113564"/>
    <lineage>
        <taxon>Bacteria</taxon>
        <taxon>Bacillati</taxon>
        <taxon>Actinomycetota</taxon>
        <taxon>Actinomycetes</taxon>
        <taxon>Micromonosporales</taxon>
        <taxon>Micromonosporaceae</taxon>
        <taxon>Paractinoplanes</taxon>
    </lineage>
</organism>
<evidence type="ECO:0000256" key="2">
    <source>
        <dbReference type="ARBA" id="ARBA00022670"/>
    </source>
</evidence>
<proteinExistence type="inferred from homology"/>
<keyword evidence="7" id="KW-1185">Reference proteome</keyword>
<keyword evidence="5" id="KW-0812">Transmembrane</keyword>
<dbReference type="InterPro" id="IPR001940">
    <property type="entry name" value="Peptidase_S1C"/>
</dbReference>
<keyword evidence="5" id="KW-0472">Membrane</keyword>
<evidence type="ECO:0000256" key="1">
    <source>
        <dbReference type="ARBA" id="ARBA00010541"/>
    </source>
</evidence>
<evidence type="ECO:0000256" key="3">
    <source>
        <dbReference type="ARBA" id="ARBA00022801"/>
    </source>
</evidence>
<dbReference type="EMBL" id="BOMM01000009">
    <property type="protein sequence ID" value="GIE09596.1"/>
    <property type="molecule type" value="Genomic_DNA"/>
</dbReference>
<dbReference type="PANTHER" id="PTHR43343">
    <property type="entry name" value="PEPTIDASE S12"/>
    <property type="match status" value="1"/>
</dbReference>
<dbReference type="InterPro" id="IPR051201">
    <property type="entry name" value="Chloro_Bact_Ser_Proteases"/>
</dbReference>
<dbReference type="InterPro" id="IPR043504">
    <property type="entry name" value="Peptidase_S1_PA_chymotrypsin"/>
</dbReference>
<comment type="similarity">
    <text evidence="1">Belongs to the peptidase S1C family.</text>
</comment>
<dbReference type="PRINTS" id="PR00834">
    <property type="entry name" value="PROTEASES2C"/>
</dbReference>